<protein>
    <submittedName>
        <fullName evidence="1">Uncharacterized protein</fullName>
    </submittedName>
</protein>
<proteinExistence type="predicted"/>
<evidence type="ECO:0000313" key="1">
    <source>
        <dbReference type="EMBL" id="OJJ25054.1"/>
    </source>
</evidence>
<name>A0A1L9QQV6_9CYAN</name>
<dbReference type="Proteomes" id="UP000183940">
    <property type="component" value="Unassembled WGS sequence"/>
</dbReference>
<dbReference type="EMBL" id="MLAW01000022">
    <property type="protein sequence ID" value="OJJ25054.1"/>
    <property type="molecule type" value="Genomic_DNA"/>
</dbReference>
<evidence type="ECO:0000313" key="2">
    <source>
        <dbReference type="Proteomes" id="UP000183940"/>
    </source>
</evidence>
<organism evidence="1 2">
    <name type="scientific">Roseofilum reptotaenium AO1-A</name>
    <dbReference type="NCBI Taxonomy" id="1925591"/>
    <lineage>
        <taxon>Bacteria</taxon>
        <taxon>Bacillati</taxon>
        <taxon>Cyanobacteriota</taxon>
        <taxon>Cyanophyceae</taxon>
        <taxon>Desertifilales</taxon>
        <taxon>Desertifilaceae</taxon>
        <taxon>Roseofilum</taxon>
    </lineage>
</organism>
<comment type="caution">
    <text evidence="1">The sequence shown here is derived from an EMBL/GenBank/DDBJ whole genome shotgun (WGS) entry which is preliminary data.</text>
</comment>
<keyword evidence="2" id="KW-1185">Reference proteome</keyword>
<gene>
    <name evidence="1" type="ORF">BI308_13520</name>
</gene>
<dbReference type="AlphaFoldDB" id="A0A1L9QQV6"/>
<reference evidence="1" key="1">
    <citation type="submission" date="2016-10" db="EMBL/GenBank/DDBJ databases">
        <title>CRISPR-Cas defence system in Roseofilum reptotaenium: evidence of a bacteriophage-cyanobacterium arms race in the coral black band disease.</title>
        <authorList>
            <person name="Buerger P."/>
            <person name="Wood-Charlson E.M."/>
            <person name="Weynberg K.D."/>
            <person name="Willis B."/>
            <person name="Van Oppen M.J."/>
        </authorList>
    </citation>
    <scope>NUCLEOTIDE SEQUENCE [LARGE SCALE GENOMIC DNA]</scope>
    <source>
        <strain evidence="1">AO1-A</strain>
    </source>
</reference>
<accession>A0A1L9QQV6</accession>
<sequence length="210" mass="24041">MNLNIELVSGDINEVGELDFLLLGHNNPLLEQITRETHASFKSIDSASWMFPHQYQLLDAPGYKWKQVAAIKFRANGKISETQFARISSPITTALKQPQVKLIGILPPTWRNPSYCALGIIYSLWIIGYASSSSTRLMRELFFPNPSSATFKIISPTGTEYFEDVLKEDCQVMWEFVNELCQKRKDDPLFCSYKHLKKHRVTFNVSQVSM</sequence>